<accession>A0ABY6J903</accession>
<proteinExistence type="predicted"/>
<dbReference type="EMBL" id="CP074352">
    <property type="protein sequence ID" value="UYU30322.1"/>
    <property type="molecule type" value="Genomic_DNA"/>
</dbReference>
<sequence length="139" mass="15737">MKKLPFYRRPGRVGKFTGLKERMVWQLSKGPLTGTELCAIFGYSIAEFNKVVGKYIGVGKVVSISATEWFIRDDGTRDRIYQVEKKAKLVVPRGRSQVFTRNTLLNVDPDKRKACIDKASKRAGFIKAGLYFDELESAI</sequence>
<protein>
    <submittedName>
        <fullName evidence="1">Regulator</fullName>
    </submittedName>
</protein>
<name>A0ABY6J903_9ENTR</name>
<reference evidence="1 2" key="1">
    <citation type="submission" date="2021-05" db="EMBL/GenBank/DDBJ databases">
        <title>Isolation, identification, and the growth promoting effects of Pantoea dispersa strain YSD J2 from the aboveground leaves of Cyperus esculentus L.Var. Sativus.</title>
        <authorList>
            <person name="Wang S."/>
            <person name="Tang X.M."/>
            <person name="Huang Y.N."/>
        </authorList>
    </citation>
    <scope>NUCLEOTIDE SEQUENCE [LARGE SCALE GENOMIC DNA]</scope>
    <source>
        <strain evidence="2">YSD YN2</strain>
    </source>
</reference>
<keyword evidence="2" id="KW-1185">Reference proteome</keyword>
<dbReference type="RefSeq" id="WP_264384139.1">
    <property type="nucleotide sequence ID" value="NZ_CP074352.1"/>
</dbReference>
<gene>
    <name evidence="1" type="ORF">KFZ77_10460</name>
</gene>
<evidence type="ECO:0000313" key="1">
    <source>
        <dbReference type="EMBL" id="UYU30322.1"/>
    </source>
</evidence>
<dbReference type="Proteomes" id="UP001156318">
    <property type="component" value="Chromosome"/>
</dbReference>
<evidence type="ECO:0000313" key="2">
    <source>
        <dbReference type="Proteomes" id="UP001156318"/>
    </source>
</evidence>
<organism evidence="1 2">
    <name type="scientific">Siccibacter colletis</name>
    <dbReference type="NCBI Taxonomy" id="1505757"/>
    <lineage>
        <taxon>Bacteria</taxon>
        <taxon>Pseudomonadati</taxon>
        <taxon>Pseudomonadota</taxon>
        <taxon>Gammaproteobacteria</taxon>
        <taxon>Enterobacterales</taxon>
        <taxon>Enterobacteriaceae</taxon>
        <taxon>Siccibacter</taxon>
    </lineage>
</organism>